<keyword evidence="7" id="KW-0175">Coiled coil</keyword>
<evidence type="ECO:0000313" key="13">
    <source>
        <dbReference type="Proteomes" id="UP000322940"/>
    </source>
</evidence>
<dbReference type="RefSeq" id="WP_018696481.1">
    <property type="nucleotide sequence ID" value="NZ_AP025562.1"/>
</dbReference>
<name>A0A1Y3QV31_9BACT</name>
<evidence type="ECO:0000256" key="4">
    <source>
        <dbReference type="ARBA" id="ARBA00022801"/>
    </source>
</evidence>
<dbReference type="EMBL" id="VVUY01000006">
    <property type="protein sequence ID" value="KAA2561565.1"/>
    <property type="molecule type" value="Genomic_DNA"/>
</dbReference>
<dbReference type="Proteomes" id="UP000322940">
    <property type="component" value="Unassembled WGS sequence"/>
</dbReference>
<dbReference type="InterPro" id="IPR037004">
    <property type="entry name" value="Exonuc_VII_ssu_sf"/>
</dbReference>
<dbReference type="GO" id="GO:0006308">
    <property type="term" value="P:DNA catabolic process"/>
    <property type="evidence" value="ECO:0007669"/>
    <property type="project" value="UniProtKB-UniRule"/>
</dbReference>
<evidence type="ECO:0000313" key="14">
    <source>
        <dbReference type="Proteomes" id="UP000323119"/>
    </source>
</evidence>
<dbReference type="AlphaFoldDB" id="A0A1Y3QV31"/>
<evidence type="ECO:0000313" key="8">
    <source>
        <dbReference type="EMBL" id="KAA2380483.1"/>
    </source>
</evidence>
<evidence type="ECO:0000256" key="1">
    <source>
        <dbReference type="ARBA" id="ARBA00009998"/>
    </source>
</evidence>
<organism evidence="11 12">
    <name type="scientific">Alistipes onderdonkii</name>
    <dbReference type="NCBI Taxonomy" id="328813"/>
    <lineage>
        <taxon>Bacteria</taxon>
        <taxon>Pseudomonadati</taxon>
        <taxon>Bacteroidota</taxon>
        <taxon>Bacteroidia</taxon>
        <taxon>Bacteroidales</taxon>
        <taxon>Rikenellaceae</taxon>
        <taxon>Alistipes</taxon>
    </lineage>
</organism>
<proteinExistence type="inferred from homology"/>
<dbReference type="SUPFAM" id="SSF116842">
    <property type="entry name" value="XseB-like"/>
    <property type="match status" value="1"/>
</dbReference>
<evidence type="ECO:0000256" key="2">
    <source>
        <dbReference type="ARBA" id="ARBA00022490"/>
    </source>
</evidence>
<gene>
    <name evidence="8" type="primary">xseB</name>
    <name evidence="11" type="ORF">B5G41_07540</name>
    <name evidence="9" type="ORF">F2S36_08365</name>
    <name evidence="8" type="ORF">F2Y10_03310</name>
    <name evidence="10" type="ORF">NE651_06525</name>
</gene>
<dbReference type="InterPro" id="IPR003761">
    <property type="entry name" value="Exonuc_VII_S"/>
</dbReference>
<dbReference type="GO" id="GO:0008855">
    <property type="term" value="F:exodeoxyribonuclease VII activity"/>
    <property type="evidence" value="ECO:0007669"/>
    <property type="project" value="UniProtKB-UniRule"/>
</dbReference>
<evidence type="ECO:0000313" key="12">
    <source>
        <dbReference type="Proteomes" id="UP000195772"/>
    </source>
</evidence>
<evidence type="ECO:0000313" key="11">
    <source>
        <dbReference type="EMBL" id="OUN03532.1"/>
    </source>
</evidence>
<evidence type="ECO:0000256" key="3">
    <source>
        <dbReference type="ARBA" id="ARBA00022722"/>
    </source>
</evidence>
<dbReference type="Proteomes" id="UP000195772">
    <property type="component" value="Unassembled WGS sequence"/>
</dbReference>
<dbReference type="EMBL" id="JANGBQ010000007">
    <property type="protein sequence ID" value="MCQ5082546.1"/>
    <property type="molecule type" value="Genomic_DNA"/>
</dbReference>
<comment type="similarity">
    <text evidence="1">Belongs to the XseB family.</text>
</comment>
<feature type="coiled-coil region" evidence="7">
    <location>
        <begin position="30"/>
        <end position="57"/>
    </location>
</feature>
<accession>A0A1Y3QV31</accession>
<evidence type="ECO:0000256" key="5">
    <source>
        <dbReference type="ARBA" id="ARBA00022839"/>
    </source>
</evidence>
<dbReference type="EMBL" id="NFHB01000004">
    <property type="protein sequence ID" value="OUN03532.1"/>
    <property type="molecule type" value="Genomic_DNA"/>
</dbReference>
<dbReference type="Gene3D" id="1.10.287.1040">
    <property type="entry name" value="Exonuclease VII, small subunit"/>
    <property type="match status" value="1"/>
</dbReference>
<keyword evidence="5" id="KW-0269">Exonuclease</keyword>
<comment type="caution">
    <text evidence="11">The sequence shown here is derived from an EMBL/GenBank/DDBJ whole genome shotgun (WGS) entry which is preliminary data.</text>
</comment>
<dbReference type="GeneID" id="59808023"/>
<sequence>MAKKKEPAYAEAIAEIEKILARFRSEEMDVDSLAAEVKRATELIASCKARLHKAEEEVSKILE</sequence>
<reference evidence="10" key="4">
    <citation type="submission" date="2022-06" db="EMBL/GenBank/DDBJ databases">
        <title>Isolation of gut microbiota from human fecal samples.</title>
        <authorList>
            <person name="Pamer E.G."/>
            <person name="Barat B."/>
            <person name="Waligurski E."/>
            <person name="Medina S."/>
            <person name="Paddock L."/>
            <person name="Mostad J."/>
        </authorList>
    </citation>
    <scope>NUCLEOTIDE SEQUENCE</scope>
    <source>
        <strain evidence="10">DFI.6.22</strain>
    </source>
</reference>
<keyword evidence="3" id="KW-0540">Nuclease</keyword>
<evidence type="ECO:0000256" key="6">
    <source>
        <dbReference type="NCBIfam" id="TIGR01280"/>
    </source>
</evidence>
<reference evidence="12" key="1">
    <citation type="submission" date="2017-04" db="EMBL/GenBank/DDBJ databases">
        <title>Function of individual gut microbiota members based on whole genome sequencing of pure cultures obtained from chicken caecum.</title>
        <authorList>
            <person name="Medvecky M."/>
            <person name="Cejkova D."/>
            <person name="Polansky O."/>
            <person name="Karasova D."/>
            <person name="Kubasova T."/>
            <person name="Cizek A."/>
            <person name="Rychlik I."/>
        </authorList>
    </citation>
    <scope>NUCLEOTIDE SEQUENCE [LARGE SCALE GENOMIC DNA]</scope>
    <source>
        <strain evidence="12">An90</strain>
    </source>
</reference>
<reference evidence="13 14" key="3">
    <citation type="journal article" date="2019" name="Nat. Med.">
        <title>A library of human gut bacterial isolates paired with longitudinal multiomics data enables mechanistic microbiome research.</title>
        <authorList>
            <person name="Poyet M."/>
            <person name="Groussin M."/>
            <person name="Gibbons S.M."/>
            <person name="Avila-Pacheco J."/>
            <person name="Jiang X."/>
            <person name="Kearney S.M."/>
            <person name="Perrotta A.R."/>
            <person name="Berdy B."/>
            <person name="Zhao S."/>
            <person name="Lieberman T.D."/>
            <person name="Swanson P.K."/>
            <person name="Smith M."/>
            <person name="Roesemann S."/>
            <person name="Alexander J.E."/>
            <person name="Rich S.A."/>
            <person name="Livny J."/>
            <person name="Vlamakis H."/>
            <person name="Clish C."/>
            <person name="Bullock K."/>
            <person name="Deik A."/>
            <person name="Scott J."/>
            <person name="Pierce K.A."/>
            <person name="Xavier R.J."/>
            <person name="Alm E.J."/>
        </authorList>
    </citation>
    <scope>NUCLEOTIDE SEQUENCE [LARGE SCALE GENOMIC DNA]</scope>
    <source>
        <strain evidence="9 14">BIOML-A204</strain>
        <strain evidence="8 13">BIOML-A266</strain>
    </source>
</reference>
<dbReference type="Proteomes" id="UP000323119">
    <property type="component" value="Unassembled WGS sequence"/>
</dbReference>
<dbReference type="OrthoDB" id="1525214at2"/>
<dbReference type="GO" id="GO:0009318">
    <property type="term" value="C:exodeoxyribonuclease VII complex"/>
    <property type="evidence" value="ECO:0007669"/>
    <property type="project" value="UniProtKB-UniRule"/>
</dbReference>
<keyword evidence="4 8" id="KW-0378">Hydrolase</keyword>
<dbReference type="Pfam" id="PF02609">
    <property type="entry name" value="Exonuc_VII_S"/>
    <property type="match status" value="1"/>
</dbReference>
<protein>
    <recommendedName>
        <fullName evidence="6">Exodeoxyribonuclease VII small subunit</fullName>
        <ecNumber evidence="6">3.1.11.6</ecNumber>
    </recommendedName>
</protein>
<dbReference type="EC" id="3.1.11.6" evidence="6"/>
<keyword evidence="2" id="KW-0963">Cytoplasm</keyword>
<reference evidence="11" key="2">
    <citation type="journal article" date="2018" name="BMC Genomics">
        <title>Whole genome sequencing and function prediction of 133 gut anaerobes isolated from chicken caecum in pure cultures.</title>
        <authorList>
            <person name="Medvecky M."/>
            <person name="Cejkova D."/>
            <person name="Polansky O."/>
            <person name="Karasova D."/>
            <person name="Kubasova T."/>
            <person name="Cizek A."/>
            <person name="Rychlik I."/>
        </authorList>
    </citation>
    <scope>NUCLEOTIDE SEQUENCE</scope>
    <source>
        <strain evidence="11">An90</strain>
    </source>
</reference>
<dbReference type="EMBL" id="VVXH01000002">
    <property type="protein sequence ID" value="KAA2380483.1"/>
    <property type="molecule type" value="Genomic_DNA"/>
</dbReference>
<evidence type="ECO:0000256" key="7">
    <source>
        <dbReference type="SAM" id="Coils"/>
    </source>
</evidence>
<evidence type="ECO:0000313" key="10">
    <source>
        <dbReference type="EMBL" id="MCQ5082546.1"/>
    </source>
</evidence>
<dbReference type="eggNOG" id="COG1722">
    <property type="taxonomic scope" value="Bacteria"/>
</dbReference>
<evidence type="ECO:0000313" key="9">
    <source>
        <dbReference type="EMBL" id="KAA2561565.1"/>
    </source>
</evidence>
<dbReference type="NCBIfam" id="TIGR01280">
    <property type="entry name" value="xseB"/>
    <property type="match status" value="1"/>
</dbReference>
<dbReference type="Proteomes" id="UP001205035">
    <property type="component" value="Unassembled WGS sequence"/>
</dbReference>